<protein>
    <submittedName>
        <fullName evidence="1">Uncharacterized protein</fullName>
    </submittedName>
</protein>
<sequence length="121" mass="13453">MVCLGIGPMGSQIGGNGVNLAIQLFTGPAKLLPDIRQFSSDLAYLFTDAGNLGAEFLLPIRQDVGNEIEMLDLGFERLPGIPDLLPKRLMSFENKIELPPDIFKNYLKMILFHLFLPAHRL</sequence>
<dbReference type="Proteomes" id="UP000057609">
    <property type="component" value="Chromosome"/>
</dbReference>
<evidence type="ECO:0000313" key="2">
    <source>
        <dbReference type="Proteomes" id="UP000057609"/>
    </source>
</evidence>
<proteinExistence type="predicted"/>
<dbReference type="HOGENOM" id="CLU_2034730_0_0_7"/>
<dbReference type="KEGG" id="gpi:GPICK_10375"/>
<dbReference type="STRING" id="345632.GPICK_10375"/>
<reference evidence="1 2" key="1">
    <citation type="journal article" date="2015" name="Genome Announc.">
        <title>Complete Genome of Geobacter pickeringii G13T, a Metal-Reducing Isolate from Sedimentary Kaolin Deposits.</title>
        <authorList>
            <person name="Badalamenti J.P."/>
            <person name="Bond D.R."/>
        </authorList>
    </citation>
    <scope>NUCLEOTIDE SEQUENCE [LARGE SCALE GENOMIC DNA]</scope>
    <source>
        <strain evidence="1 2">G13</strain>
    </source>
</reference>
<keyword evidence="2" id="KW-1185">Reference proteome</keyword>
<accession>A0A0B5BAV2</accession>
<evidence type="ECO:0000313" key="1">
    <source>
        <dbReference type="EMBL" id="AJE03702.1"/>
    </source>
</evidence>
<name>A0A0B5BAV2_9BACT</name>
<organism evidence="1 2">
    <name type="scientific">Geobacter pickeringii</name>
    <dbReference type="NCBI Taxonomy" id="345632"/>
    <lineage>
        <taxon>Bacteria</taxon>
        <taxon>Pseudomonadati</taxon>
        <taxon>Thermodesulfobacteriota</taxon>
        <taxon>Desulfuromonadia</taxon>
        <taxon>Geobacterales</taxon>
        <taxon>Geobacteraceae</taxon>
        <taxon>Geobacter</taxon>
    </lineage>
</organism>
<dbReference type="AlphaFoldDB" id="A0A0B5BAV2"/>
<gene>
    <name evidence="1" type="ORF">GPICK_10375</name>
</gene>
<dbReference type="EMBL" id="CP009788">
    <property type="protein sequence ID" value="AJE03702.1"/>
    <property type="molecule type" value="Genomic_DNA"/>
</dbReference>